<evidence type="ECO:0000313" key="2">
    <source>
        <dbReference type="Proteomes" id="UP001378592"/>
    </source>
</evidence>
<evidence type="ECO:0008006" key="3">
    <source>
        <dbReference type="Google" id="ProtNLM"/>
    </source>
</evidence>
<dbReference type="EMBL" id="JAZDUA010000028">
    <property type="protein sequence ID" value="KAK7872172.1"/>
    <property type="molecule type" value="Genomic_DNA"/>
</dbReference>
<proteinExistence type="predicted"/>
<keyword evidence="2" id="KW-1185">Reference proteome</keyword>
<dbReference type="InterPro" id="IPR032675">
    <property type="entry name" value="LRR_dom_sf"/>
</dbReference>
<accession>A0AAN9ZEZ6</accession>
<dbReference type="PROSITE" id="PS51450">
    <property type="entry name" value="LRR"/>
    <property type="match status" value="1"/>
</dbReference>
<dbReference type="Proteomes" id="UP001378592">
    <property type="component" value="Unassembled WGS sequence"/>
</dbReference>
<dbReference type="AlphaFoldDB" id="A0AAN9ZEZ6"/>
<sequence length="225" mass="26348">MTSLGKLVFIDQRTGDDDSYLTAEDQRLTLAYENLEEMPQNLVYNFGSFVRILDLSHNKFRCLDFLCHFENLSSLILDHNEVDSNVQFPSLPSLKLLWLNHNKIKDLFPFIRNLNNSVPNLKYLSLMGNAAAPSYLNGGTFYEYLQYRLFVISWFPNLIHLDDRVVSEDQKNEAHRLFRRPFLERLSISTSRSSYLRVIQEKFVSFFGSVERYFPNAQNARNTVI</sequence>
<dbReference type="InterPro" id="IPR001611">
    <property type="entry name" value="Leu-rich_rpt"/>
</dbReference>
<evidence type="ECO:0000313" key="1">
    <source>
        <dbReference type="EMBL" id="KAK7872172.1"/>
    </source>
</evidence>
<reference evidence="1 2" key="1">
    <citation type="submission" date="2024-03" db="EMBL/GenBank/DDBJ databases">
        <title>The genome assembly and annotation of the cricket Gryllus longicercus Weissman &amp; Gray.</title>
        <authorList>
            <person name="Szrajer S."/>
            <person name="Gray D."/>
            <person name="Ylla G."/>
        </authorList>
    </citation>
    <scope>NUCLEOTIDE SEQUENCE [LARGE SCALE GENOMIC DNA]</scope>
    <source>
        <strain evidence="1">DAG 2021-001</strain>
        <tissue evidence="1">Whole body minus gut</tissue>
    </source>
</reference>
<dbReference type="InterPro" id="IPR043313">
    <property type="entry name" value="LRMDA"/>
</dbReference>
<comment type="caution">
    <text evidence="1">The sequence shown here is derived from an EMBL/GenBank/DDBJ whole genome shotgun (WGS) entry which is preliminary data.</text>
</comment>
<dbReference type="PANTHER" id="PTHR46282">
    <property type="entry name" value="LEUCINE-RICH MELANOCYTE DIFFERENTIATION-ASSOCIATED PROTEIN"/>
    <property type="match status" value="1"/>
</dbReference>
<dbReference type="Gene3D" id="3.80.10.10">
    <property type="entry name" value="Ribonuclease Inhibitor"/>
    <property type="match status" value="1"/>
</dbReference>
<organism evidence="1 2">
    <name type="scientific">Gryllus longicercus</name>
    <dbReference type="NCBI Taxonomy" id="2509291"/>
    <lineage>
        <taxon>Eukaryota</taxon>
        <taxon>Metazoa</taxon>
        <taxon>Ecdysozoa</taxon>
        <taxon>Arthropoda</taxon>
        <taxon>Hexapoda</taxon>
        <taxon>Insecta</taxon>
        <taxon>Pterygota</taxon>
        <taxon>Neoptera</taxon>
        <taxon>Polyneoptera</taxon>
        <taxon>Orthoptera</taxon>
        <taxon>Ensifera</taxon>
        <taxon>Gryllidea</taxon>
        <taxon>Grylloidea</taxon>
        <taxon>Gryllidae</taxon>
        <taxon>Gryllinae</taxon>
        <taxon>Gryllus</taxon>
    </lineage>
</organism>
<dbReference type="PANTHER" id="PTHR46282:SF1">
    <property type="entry name" value="LEUCINE-RICH REPEAT-CONTAINING PROTEIN 72-LIKE"/>
    <property type="match status" value="1"/>
</dbReference>
<name>A0AAN9ZEZ6_9ORTH</name>
<dbReference type="SUPFAM" id="SSF52058">
    <property type="entry name" value="L domain-like"/>
    <property type="match status" value="1"/>
</dbReference>
<protein>
    <recommendedName>
        <fullName evidence="3">Leucine-rich melanocyte differentiation-associated protein</fullName>
    </recommendedName>
</protein>
<gene>
    <name evidence="1" type="ORF">R5R35_001735</name>
</gene>